<dbReference type="RefSeq" id="WP_386676476.1">
    <property type="nucleotide sequence ID" value="NZ_JBHLTG010000014.1"/>
</dbReference>
<feature type="signal peptide" evidence="6">
    <location>
        <begin position="1"/>
        <end position="40"/>
    </location>
</feature>
<dbReference type="SUPFAM" id="SSF56496">
    <property type="entry name" value="Fibrinogen C-terminal domain-like"/>
    <property type="match status" value="1"/>
</dbReference>
<dbReference type="EMBL" id="JBHLTG010000014">
    <property type="protein sequence ID" value="MFC0682446.1"/>
    <property type="molecule type" value="Genomic_DNA"/>
</dbReference>
<dbReference type="PANTHER" id="PTHR16146:SF46">
    <property type="entry name" value="INTELECTIN-1A-RELATED"/>
    <property type="match status" value="1"/>
</dbReference>
<dbReference type="Gene3D" id="2.60.40.10">
    <property type="entry name" value="Immunoglobulins"/>
    <property type="match status" value="2"/>
</dbReference>
<evidence type="ECO:0000256" key="3">
    <source>
        <dbReference type="ARBA" id="ARBA00022734"/>
    </source>
</evidence>
<feature type="domain" description="Fibronectin type-III" evidence="7">
    <location>
        <begin position="977"/>
        <end position="1066"/>
    </location>
</feature>
<dbReference type="NCBIfam" id="NF040941">
    <property type="entry name" value="GGGWT_bact"/>
    <property type="match status" value="1"/>
</dbReference>
<evidence type="ECO:0000259" key="7">
    <source>
        <dbReference type="PROSITE" id="PS50853"/>
    </source>
</evidence>
<evidence type="ECO:0000256" key="2">
    <source>
        <dbReference type="ARBA" id="ARBA00022723"/>
    </source>
</evidence>
<dbReference type="SMART" id="SM00060">
    <property type="entry name" value="FN3"/>
    <property type="match status" value="2"/>
</dbReference>
<dbReference type="Gene3D" id="3.90.215.10">
    <property type="entry name" value="Gamma Fibrinogen, chain A, domain 1"/>
    <property type="match status" value="1"/>
</dbReference>
<dbReference type="CDD" id="cd00063">
    <property type="entry name" value="FN3"/>
    <property type="match status" value="1"/>
</dbReference>
<keyword evidence="4" id="KW-0106">Calcium</keyword>
<dbReference type="InterPro" id="IPR036056">
    <property type="entry name" value="Fibrinogen-like_C"/>
</dbReference>
<dbReference type="InterPro" id="IPR014716">
    <property type="entry name" value="Fibrinogen_a/b/g_C_1"/>
</dbReference>
<reference evidence="8 9" key="1">
    <citation type="submission" date="2024-09" db="EMBL/GenBank/DDBJ databases">
        <authorList>
            <person name="Sun Q."/>
            <person name="Mori K."/>
        </authorList>
    </citation>
    <scope>NUCLEOTIDE SEQUENCE [LARGE SCALE GENOMIC DNA]</scope>
    <source>
        <strain evidence="8 9">KCTC 23076</strain>
    </source>
</reference>
<sequence length="1240" mass="130456">MNNIATAPRGTARHARRAAVWLSATAVLGSLLTSVAPASAADSLPDGLTSATAAGSCWEIKENDPSAQNGVYWLLTPALKAPEQFYCDQTTDGGGWVMIARGRNGWKENYNGLRSPALLRNTPDGTGAFAPAQLPAQTVDALVNNSRIDALADGVRIRRAQNATGTQWQEVRFKLADRDRWAWTFAGGQYVASFNIGGATGTNGRSNSFGTNNAYNRVDTVATSAKGWVAGMGYGSQVTGTNAATTYLFSNTNGAGSALPFAQMFVRPKLTIAGMDFATIPDSGAPAQTLTEMPESDALRTVWGVSGLSTGTDSELNTEVQAFGQVGSRVYVGGNFRSVQRSENATGADRVDQPFLAAFDVNTGELVTGFRPRLNGQVKAIVALPDGRVAVGGEFTQVNGAEKAGFVILDAATGATNGWQVDVENRSTGVPNRVRGLTVSGNWLYASGSFTHWARPGATAVAAWNGARINLSTGAPDGNWNPTLNGTAVGVDAPASGDRAYFSGYFNQSKSVYTPSATALSTSAGANALTPVWQPRFSKAFLGADGRYTGNFWQWDVEEAGGRVWLGGSEHSLFNYNRSNFELLNGNITNNGGDFQTIDSKGNLIYAGCHCGDWVYYDSYTWNNPSTNVSVNRAGAGWKQVDKMNIIGAWNASTGDYLQEFSPVVQMRRGFGAWAVFEDSTGTLWAGGDFRSSVRAGEVNQWSGGFVRFAKRDGTAPTTPGSLAGIPATASTETLQWGASTDARSSVSYEVIRENKVVATTTARTLEVPVESSPVRYFVRAVDAAGNRSATTAVYRVTPPSAEDLNLIQAGSDWKWTFTSAAWDADWRSVGYDDSSWATGSAVLGLGSTGLGTNIGTGAPSPRPLSAQFRRSFTIADSSTVTSPVISVVANDGVVVYVNGTEIGRRNMPTGNLTQNSYATAAPRTSSAVLTTFEVPRSLLRNGVNVVSASTHANYRSTPDLSFDLSFVAKRGAAQPAPAAPSVTASATGATTAELTWTQAGAADVVEYRVSRDGSQVAVVDAPATSYSDSGLSPETAYTYSVVAVGASGKISAAGTASVTTKAQPVEPEDPTVELVEAGSDWRWRYESTAWPAGWNAADFDDSAWKTGAAVLGFNTAGLGTDILVDAPTTRPLSAQFRAAFEVADPAQLDTVSLTVLANDGVVVYVNGTEVGRRNLPTGNLTQNSYATAAPRSTSAAVPVTFEVPVSLLTAGTNVVAASTHLNYRSTPDVTFDLSMTGTR</sequence>
<dbReference type="SUPFAM" id="SSF50969">
    <property type="entry name" value="YVTN repeat-like/Quinoprotein amine dehydrogenase"/>
    <property type="match status" value="1"/>
</dbReference>
<keyword evidence="2" id="KW-0479">Metal-binding</keyword>
<dbReference type="InterPro" id="IPR036116">
    <property type="entry name" value="FN3_sf"/>
</dbReference>
<name>A0ABV6RZN5_9GAMM</name>
<dbReference type="SUPFAM" id="SSF49265">
    <property type="entry name" value="Fibronectin type III"/>
    <property type="match status" value="1"/>
</dbReference>
<dbReference type="InterPro" id="IPR013783">
    <property type="entry name" value="Ig-like_fold"/>
</dbReference>
<accession>A0ABV6RZN5</accession>
<keyword evidence="9" id="KW-1185">Reference proteome</keyword>
<proteinExistence type="predicted"/>
<dbReference type="InterPro" id="IPR011044">
    <property type="entry name" value="Quino_amine_DH_bsu"/>
</dbReference>
<dbReference type="InterPro" id="IPR008979">
    <property type="entry name" value="Galactose-bd-like_sf"/>
</dbReference>
<feature type="chain" id="PRO_5045690990" evidence="6">
    <location>
        <begin position="41"/>
        <end position="1240"/>
    </location>
</feature>
<evidence type="ECO:0000256" key="6">
    <source>
        <dbReference type="SAM" id="SignalP"/>
    </source>
</evidence>
<dbReference type="PROSITE" id="PS50853">
    <property type="entry name" value="FN3"/>
    <property type="match status" value="1"/>
</dbReference>
<evidence type="ECO:0000256" key="5">
    <source>
        <dbReference type="ARBA" id="ARBA00023157"/>
    </source>
</evidence>
<dbReference type="PANTHER" id="PTHR16146">
    <property type="entry name" value="INTELECTIN"/>
    <property type="match status" value="1"/>
</dbReference>
<dbReference type="InterPro" id="IPR003961">
    <property type="entry name" value="FN3_dom"/>
</dbReference>
<keyword evidence="3" id="KW-0430">Lectin</keyword>
<organism evidence="8 9">
    <name type="scientific">Lysobacter korlensis</name>
    <dbReference type="NCBI Taxonomy" id="553636"/>
    <lineage>
        <taxon>Bacteria</taxon>
        <taxon>Pseudomonadati</taxon>
        <taxon>Pseudomonadota</taxon>
        <taxon>Gammaproteobacteria</taxon>
        <taxon>Lysobacterales</taxon>
        <taxon>Lysobacteraceae</taxon>
        <taxon>Lysobacter</taxon>
    </lineage>
</organism>
<protein>
    <submittedName>
        <fullName evidence="8">Fibrinogen-like YCDxxxxGGGW domain-containing protein</fullName>
    </submittedName>
</protein>
<dbReference type="Pfam" id="PF00041">
    <property type="entry name" value="fn3"/>
    <property type="match status" value="1"/>
</dbReference>
<comment type="caution">
    <text evidence="8">The sequence shown here is derived from an EMBL/GenBank/DDBJ whole genome shotgun (WGS) entry which is preliminary data.</text>
</comment>
<gene>
    <name evidence="8" type="ORF">ACFFGH_31840</name>
</gene>
<keyword evidence="6" id="KW-0732">Signal</keyword>
<keyword evidence="1" id="KW-0245">EGF-like domain</keyword>
<keyword evidence="5" id="KW-1015">Disulfide bond</keyword>
<evidence type="ECO:0000256" key="1">
    <source>
        <dbReference type="ARBA" id="ARBA00022536"/>
    </source>
</evidence>
<dbReference type="Gene3D" id="2.60.120.260">
    <property type="entry name" value="Galactose-binding domain-like"/>
    <property type="match status" value="2"/>
</dbReference>
<evidence type="ECO:0000313" key="8">
    <source>
        <dbReference type="EMBL" id="MFC0682446.1"/>
    </source>
</evidence>
<evidence type="ECO:0000313" key="9">
    <source>
        <dbReference type="Proteomes" id="UP001589896"/>
    </source>
</evidence>
<evidence type="ECO:0000256" key="4">
    <source>
        <dbReference type="ARBA" id="ARBA00022837"/>
    </source>
</evidence>
<dbReference type="SUPFAM" id="SSF49785">
    <property type="entry name" value="Galactose-binding domain-like"/>
    <property type="match status" value="2"/>
</dbReference>
<dbReference type="Proteomes" id="UP001589896">
    <property type="component" value="Unassembled WGS sequence"/>
</dbReference>